<sequence>MKEMKNSKNLKFAEKWQIRIIERSTPPVWMSRLGPNMLDAIAEHSMCHPGLPRPQGDSHDGSPGACLMTQAKYQQAQELRAYLKSLGAEISEEKSPKGIEDDLHKIIGVCDTCFKEGQESDVEMILNDIVSIMVLIPLERSENIILAFCEKLTKAQGAKLGQVCLRA</sequence>
<gene>
    <name evidence="1" type="ORF">NQ315_017308</name>
</gene>
<protein>
    <submittedName>
        <fullName evidence="1">Uncharacterized protein</fullName>
    </submittedName>
</protein>
<keyword evidence="2" id="KW-1185">Reference proteome</keyword>
<organism evidence="1 2">
    <name type="scientific">Exocentrus adspersus</name>
    <dbReference type="NCBI Taxonomy" id="1586481"/>
    <lineage>
        <taxon>Eukaryota</taxon>
        <taxon>Metazoa</taxon>
        <taxon>Ecdysozoa</taxon>
        <taxon>Arthropoda</taxon>
        <taxon>Hexapoda</taxon>
        <taxon>Insecta</taxon>
        <taxon>Pterygota</taxon>
        <taxon>Neoptera</taxon>
        <taxon>Endopterygota</taxon>
        <taxon>Coleoptera</taxon>
        <taxon>Polyphaga</taxon>
        <taxon>Cucujiformia</taxon>
        <taxon>Chrysomeloidea</taxon>
        <taxon>Cerambycidae</taxon>
        <taxon>Lamiinae</taxon>
        <taxon>Acanthocinini</taxon>
        <taxon>Exocentrus</taxon>
    </lineage>
</organism>
<name>A0AAV8VK64_9CUCU</name>
<dbReference type="AlphaFoldDB" id="A0AAV8VK64"/>
<proteinExistence type="predicted"/>
<dbReference type="Proteomes" id="UP001159042">
    <property type="component" value="Unassembled WGS sequence"/>
</dbReference>
<dbReference type="EMBL" id="JANEYG010000068">
    <property type="protein sequence ID" value="KAJ8914603.1"/>
    <property type="molecule type" value="Genomic_DNA"/>
</dbReference>
<reference evidence="1 2" key="1">
    <citation type="journal article" date="2023" name="Insect Mol. Biol.">
        <title>Genome sequencing provides insights into the evolution of gene families encoding plant cell wall-degrading enzymes in longhorned beetles.</title>
        <authorList>
            <person name="Shin N.R."/>
            <person name="Okamura Y."/>
            <person name="Kirsch R."/>
            <person name="Pauchet Y."/>
        </authorList>
    </citation>
    <scope>NUCLEOTIDE SEQUENCE [LARGE SCALE GENOMIC DNA]</scope>
    <source>
        <strain evidence="1">EAD_L_NR</strain>
    </source>
</reference>
<accession>A0AAV8VK64</accession>
<comment type="caution">
    <text evidence="1">The sequence shown here is derived from an EMBL/GenBank/DDBJ whole genome shotgun (WGS) entry which is preliminary data.</text>
</comment>
<evidence type="ECO:0000313" key="1">
    <source>
        <dbReference type="EMBL" id="KAJ8914603.1"/>
    </source>
</evidence>
<evidence type="ECO:0000313" key="2">
    <source>
        <dbReference type="Proteomes" id="UP001159042"/>
    </source>
</evidence>